<feature type="compositionally biased region" description="Low complexity" evidence="1">
    <location>
        <begin position="464"/>
        <end position="482"/>
    </location>
</feature>
<dbReference type="GeneTree" id="ENSGT00940000154184"/>
<feature type="compositionally biased region" description="Basic and acidic residues" evidence="1">
    <location>
        <begin position="69"/>
        <end position="79"/>
    </location>
</feature>
<evidence type="ECO:0007829" key="5">
    <source>
        <dbReference type="PeptideAtlas" id="A0ABK0LL49"/>
    </source>
</evidence>
<sequence length="890" mass="96444">MATRVEVGSIASLRAGPAGLGDIGREETLKRTYFCQTGDLPGASSTRIRSAKNPLQAHLFPLPIAPKPFLKDQVPERKASVKSSWSGGATQPRPSAQAAEEEAKEDLAKTMPSLAGEGADRGEALQNGPSVPNKATFLRSGPSTMGLFETTKAGPGLGKGTGEGSREASPRATQTSPLSARPEVATKPALPARKPPVTLPRPTSLSQDTGSAISQGEAGRAQPLPKAHSVEDPADQAPEAKPVRRRPLSAVFSEYLQPLKPGSGGVAVTGKVPPTPPEKTWVRKPRPLSVDLTSIFESGDTLLRKVTREQSTAERQGPERPGVEPRGNVESPARVDGTPRDPDAEFQELSKRLHARKEKMVLKQTDTDSPRAPRARATPGDDQSPQQEEAMPEQQWEKVQESPSPRPERGLGLTEVKGERLDQEASARTERKPAGSVRKRFSLFGEDSAGALAVVPEPSPVTPESPSSASTVSTASTVPEPSRAGVNVQARIKGWSVERAGEEKPEVWRRASQARPLPADLTKPFSRSASSSEIGYEKCATLGGELPGERREKLPLQNLERRDGRQDGQQPLGQVSPVASVPRRSHSFCKDKRNSLLVNQLKQCFSRRAPEAKDTDTLVQEADSQYGTWAAQHQNGGSFGPETPSPDSSAASAGKQPPGSHLSSYTESTSVEQHDSSRDRRSSSVDRSSSELESTDGPEGPPPSDVCPAEGEDDFSFIHQTSVLDSSALKTRVQLSKRSRRRAPISHSLRRSQFSESESRSPLEEESHSAWMFKDSTEEKSPRRDESDEEPPRVERTPVGHPQRMPVFPGMDPAVLKAQLPKRSEVDSPGESLSWTPQPKTPKSPFQPGVLGSRVLPSSAEREERSEERSPQWLKELKSKKRQSLYENQA</sequence>
<evidence type="ECO:0000256" key="1">
    <source>
        <dbReference type="SAM" id="MobiDB-lite"/>
    </source>
</evidence>
<feature type="compositionally biased region" description="Basic and acidic residues" evidence="1">
    <location>
        <begin position="672"/>
        <end position="690"/>
    </location>
</feature>
<feature type="compositionally biased region" description="Basic residues" evidence="1">
    <location>
        <begin position="735"/>
        <end position="750"/>
    </location>
</feature>
<feature type="compositionally biased region" description="Basic and acidic residues" evidence="1">
    <location>
        <begin position="757"/>
        <end position="768"/>
    </location>
</feature>
<evidence type="ECO:0000259" key="2">
    <source>
        <dbReference type="SMART" id="SM01319"/>
    </source>
</evidence>
<feature type="compositionally biased region" description="Polar residues" evidence="1">
    <location>
        <begin position="201"/>
        <end position="214"/>
    </location>
</feature>
<feature type="compositionally biased region" description="Polar residues" evidence="1">
    <location>
        <begin position="81"/>
        <end position="94"/>
    </location>
</feature>
<feature type="compositionally biased region" description="Basic and acidic residues" evidence="1">
    <location>
        <begin position="358"/>
        <end position="371"/>
    </location>
</feature>
<gene>
    <name evidence="3" type="primary">Kiaa1671</name>
</gene>
<feature type="region of interest" description="Disordered" evidence="1">
    <location>
        <begin position="66"/>
        <end position="439"/>
    </location>
</feature>
<keyword evidence="4" id="KW-1185">Reference proteome</keyword>
<protein>
    <submittedName>
        <fullName evidence="3">KIAA1671 homolog</fullName>
    </submittedName>
</protein>
<feature type="compositionally biased region" description="Polar residues" evidence="1">
    <location>
        <begin position="718"/>
        <end position="734"/>
    </location>
</feature>
<feature type="domain" description="Tankyrase 1-binding protein C-terminal" evidence="2">
    <location>
        <begin position="712"/>
        <end position="881"/>
    </location>
</feature>
<proteinExistence type="evidence at protein level"/>
<reference evidence="3" key="2">
    <citation type="submission" date="2025-08" db="UniProtKB">
        <authorList>
            <consortium name="Ensembl"/>
        </authorList>
    </citation>
    <scope>IDENTIFICATION</scope>
    <source>
        <strain evidence="3">Brown Norway</strain>
    </source>
</reference>
<reference evidence="3" key="3">
    <citation type="submission" date="2025-09" db="UniProtKB">
        <authorList>
            <consortium name="Ensembl"/>
        </authorList>
    </citation>
    <scope>IDENTIFICATION</scope>
    <source>
        <strain evidence="3">Brown Norway</strain>
    </source>
</reference>
<dbReference type="RGD" id="1306556">
    <property type="gene designation" value="Kiaa1671"/>
</dbReference>
<keyword evidence="5" id="KW-1267">Proteomics identification</keyword>
<dbReference type="Pfam" id="PF15327">
    <property type="entry name" value="Tankyrase_bdg_C"/>
    <property type="match status" value="1"/>
</dbReference>
<dbReference type="InterPro" id="IPR040006">
    <property type="entry name" value="TNKS1BP1-like"/>
</dbReference>
<dbReference type="PANTHER" id="PTHR22042">
    <property type="entry name" value="TANKYRASE 1 BINDING PROTEIN"/>
    <property type="match status" value="1"/>
</dbReference>
<feature type="compositionally biased region" description="Basic and acidic residues" evidence="1">
    <location>
        <begin position="302"/>
        <end position="323"/>
    </location>
</feature>
<feature type="compositionally biased region" description="Basic and acidic residues" evidence="1">
    <location>
        <begin position="499"/>
        <end position="509"/>
    </location>
</feature>
<accession>A0ABK0LL49</accession>
<feature type="compositionally biased region" description="Basic and acidic residues" evidence="1">
    <location>
        <begin position="337"/>
        <end position="351"/>
    </location>
</feature>
<evidence type="ECO:0000313" key="3">
    <source>
        <dbReference type="Ensembl" id="ENSRNOP00000102344.1"/>
    </source>
</evidence>
<feature type="compositionally biased region" description="Polar residues" evidence="1">
    <location>
        <begin position="622"/>
        <end position="636"/>
    </location>
</feature>
<dbReference type="Ensembl" id="ENSRNOT00000168511.1">
    <property type="protein sequence ID" value="ENSRNOP00000102344.1"/>
    <property type="gene ID" value="ENSRNOG00000052424.3"/>
</dbReference>
<feature type="region of interest" description="Disordered" evidence="1">
    <location>
        <begin position="454"/>
        <end position="592"/>
    </location>
</feature>
<feature type="compositionally biased region" description="Basic and acidic residues" evidence="1">
    <location>
        <begin position="416"/>
        <end position="433"/>
    </location>
</feature>
<dbReference type="Proteomes" id="UP000002494">
    <property type="component" value="Chromosome 12"/>
</dbReference>
<dbReference type="SMART" id="SM01319">
    <property type="entry name" value="Tankyrase_bdg_C"/>
    <property type="match status" value="1"/>
</dbReference>
<feature type="compositionally biased region" description="Basic and acidic residues" evidence="1">
    <location>
        <begin position="775"/>
        <end position="798"/>
    </location>
</feature>
<organism evidence="3 4">
    <name type="scientific">Rattus norvegicus</name>
    <name type="common">Rat</name>
    <dbReference type="NCBI Taxonomy" id="10116"/>
    <lineage>
        <taxon>Eukaryota</taxon>
        <taxon>Metazoa</taxon>
        <taxon>Chordata</taxon>
        <taxon>Craniata</taxon>
        <taxon>Vertebrata</taxon>
        <taxon>Euteleostomi</taxon>
        <taxon>Mammalia</taxon>
        <taxon>Eutheria</taxon>
        <taxon>Euarchontoglires</taxon>
        <taxon>Glires</taxon>
        <taxon>Rodentia</taxon>
        <taxon>Myomorpha</taxon>
        <taxon>Muroidea</taxon>
        <taxon>Muridae</taxon>
        <taxon>Murinae</taxon>
        <taxon>Rattus</taxon>
    </lineage>
</organism>
<feature type="compositionally biased region" description="Polar residues" evidence="1">
    <location>
        <begin position="661"/>
        <end position="671"/>
    </location>
</feature>
<dbReference type="InterPro" id="IPR032764">
    <property type="entry name" value="Tankyrase-bd_C"/>
</dbReference>
<name>A0ABK0LL49_RAT</name>
<dbReference type="PANTHER" id="PTHR22042:SF3">
    <property type="entry name" value="RIKEN CDNA 2900026A02 GENE"/>
    <property type="match status" value="1"/>
</dbReference>
<evidence type="ECO:0000313" key="4">
    <source>
        <dbReference type="Proteomes" id="UP000002494"/>
    </source>
</evidence>
<feature type="region of interest" description="Disordered" evidence="1">
    <location>
        <begin position="604"/>
        <end position="890"/>
    </location>
</feature>
<feature type="compositionally biased region" description="Basic and acidic residues" evidence="1">
    <location>
        <begin position="860"/>
        <end position="870"/>
    </location>
</feature>
<feature type="compositionally biased region" description="Basic and acidic residues" evidence="1">
    <location>
        <begin position="547"/>
        <end position="566"/>
    </location>
</feature>
<reference evidence="3" key="1">
    <citation type="submission" date="2024-01" db="EMBL/GenBank/DDBJ databases">
        <title>GRCr8: a new rat reference genome assembly contstructed from accurate long reads and long range scaffolding.</title>
        <authorList>
            <person name="Doris P.A."/>
            <person name="Kalbfleisch T."/>
            <person name="Li K."/>
            <person name="Howe K."/>
            <person name="Wood J."/>
        </authorList>
    </citation>
    <scope>NUCLEOTIDE SEQUENCE [LARGE SCALE GENOMIC DNA]</scope>
    <source>
        <strain evidence="3">Brown Norway</strain>
    </source>
</reference>